<evidence type="ECO:0000313" key="3">
    <source>
        <dbReference type="EMBL" id="KAK6334434.1"/>
    </source>
</evidence>
<feature type="region of interest" description="Disordered" evidence="1">
    <location>
        <begin position="530"/>
        <end position="596"/>
    </location>
</feature>
<keyword evidence="2" id="KW-0732">Signal</keyword>
<feature type="region of interest" description="Disordered" evidence="1">
    <location>
        <begin position="407"/>
        <end position="478"/>
    </location>
</feature>
<proteinExistence type="predicted"/>
<dbReference type="AlphaFoldDB" id="A0AAV9U494"/>
<comment type="caution">
    <text evidence="3">The sequence shown here is derived from an EMBL/GenBank/DDBJ whole genome shotgun (WGS) entry which is preliminary data.</text>
</comment>
<dbReference type="Proteomes" id="UP001373714">
    <property type="component" value="Unassembled WGS sequence"/>
</dbReference>
<sequence>MPEPHSTWHFMPLLILITQLTSSSTAYRLLTFRPGRPNWFKSWNYMFDARPLISYEPDKCYQASRKFEDGDIGAVAIYNSLVNDTAISGLALYHSKDCGEGGRLKKRAYQYSDKPLAIIRLDAFDPYGINVVDLAALNVKWPSGSWKSVDIAKEHEGGGLLEGMEDSGDNGLVVWEADPNNPKVPYGRVWVPDVVSKVPEPRDFIDAFPAPDRRSYIYLRDRVERFLEPDSNTIPDVVTEYFDNLLAKKWKPWQRPLIRGPLHNPDDPKPSSSEEGNASRSEPPMEFSSVRRGVVPGMIYYKNNPTEMEELFTSIGLSEIGNNMEKRGRYDDAGLEPEDPINGIYINDEFQRFISDEIEPHERVSGLGLMGYVNMLEGDVQEPTMIQEDFLNPYKESQARNDMEIENEAETEEQIDQPYAQQNVNSISDERRVNQIEEEIPMDEGSQYTVRNDEPPSSPSVSDWPPGDNQEPPNERVEQNRIQQGNMVVPIMQDSPSNSYSNHAETSTFNLNERLQDLYDLSLLENRPFASTSSSLRRRPPQEVNIEPPRQVNIRRPQEIDLQELEEEFFTSSSQRRLRPRVPQDHYHGPQSSPNL</sequence>
<protein>
    <submittedName>
        <fullName evidence="3">Uncharacterized protein</fullName>
    </submittedName>
</protein>
<feature type="chain" id="PRO_5043945321" evidence="2">
    <location>
        <begin position="24"/>
        <end position="596"/>
    </location>
</feature>
<feature type="signal peptide" evidence="2">
    <location>
        <begin position="1"/>
        <end position="23"/>
    </location>
</feature>
<evidence type="ECO:0000256" key="2">
    <source>
        <dbReference type="SAM" id="SignalP"/>
    </source>
</evidence>
<dbReference type="EMBL" id="JAVHNS010000015">
    <property type="protein sequence ID" value="KAK6334434.1"/>
    <property type="molecule type" value="Genomic_DNA"/>
</dbReference>
<organism evidence="3 4">
    <name type="scientific">Orbilia blumenaviensis</name>
    <dbReference type="NCBI Taxonomy" id="1796055"/>
    <lineage>
        <taxon>Eukaryota</taxon>
        <taxon>Fungi</taxon>
        <taxon>Dikarya</taxon>
        <taxon>Ascomycota</taxon>
        <taxon>Pezizomycotina</taxon>
        <taxon>Orbiliomycetes</taxon>
        <taxon>Orbiliales</taxon>
        <taxon>Orbiliaceae</taxon>
        <taxon>Orbilia</taxon>
    </lineage>
</organism>
<keyword evidence="4" id="KW-1185">Reference proteome</keyword>
<accession>A0AAV9U494</accession>
<gene>
    <name evidence="3" type="ORF">TWF730_003648</name>
</gene>
<reference evidence="3 4" key="1">
    <citation type="submission" date="2019-10" db="EMBL/GenBank/DDBJ databases">
        <authorList>
            <person name="Palmer J.M."/>
        </authorList>
    </citation>
    <scope>NUCLEOTIDE SEQUENCE [LARGE SCALE GENOMIC DNA]</scope>
    <source>
        <strain evidence="3 4">TWF730</strain>
    </source>
</reference>
<feature type="compositionally biased region" description="Polar residues" evidence="1">
    <location>
        <begin position="270"/>
        <end position="280"/>
    </location>
</feature>
<evidence type="ECO:0000256" key="1">
    <source>
        <dbReference type="SAM" id="MobiDB-lite"/>
    </source>
</evidence>
<evidence type="ECO:0000313" key="4">
    <source>
        <dbReference type="Proteomes" id="UP001373714"/>
    </source>
</evidence>
<name>A0AAV9U494_9PEZI</name>
<feature type="region of interest" description="Disordered" evidence="1">
    <location>
        <begin position="258"/>
        <end position="287"/>
    </location>
</feature>